<evidence type="ECO:0000313" key="3">
    <source>
        <dbReference type="EMBL" id="EDQ92896.1"/>
    </source>
</evidence>
<dbReference type="KEGG" id="mbr:MONBRDRAFT_14053"/>
<dbReference type="Proteomes" id="UP000001357">
    <property type="component" value="Unassembled WGS sequence"/>
</dbReference>
<dbReference type="RefSeq" id="XP_001742658.1">
    <property type="nucleotide sequence ID" value="XM_001742606.1"/>
</dbReference>
<sequence length="127" mass="14979">MQRILQAYVYLHRYPGYFQGMSDILEPMLPLFHGNEALAFHCFVGYMEFARTRFDTAEADATQQAMQLVRDHLAWQDAELMRGLEQREADSLFFTYRWFVVDFKRECPDVEVSCVFVAKKQQSECVC</sequence>
<dbReference type="GO" id="GO:0005096">
    <property type="term" value="F:GTPase activator activity"/>
    <property type="evidence" value="ECO:0007669"/>
    <property type="project" value="UniProtKB-KW"/>
</dbReference>
<evidence type="ECO:0000259" key="2">
    <source>
        <dbReference type="PROSITE" id="PS50086"/>
    </source>
</evidence>
<dbReference type="PANTHER" id="PTHR22957:SF502">
    <property type="entry name" value="SMALL G PROTEIN SIGNALING MODULATOR 2-RELATED"/>
    <property type="match status" value="1"/>
</dbReference>
<name>A9UPM4_MONBE</name>
<dbReference type="Gene3D" id="1.10.472.80">
    <property type="entry name" value="Ypt/Rab-GAP domain of gyp1p, domain 3"/>
    <property type="match status" value="1"/>
</dbReference>
<dbReference type="eggNOG" id="KOG2197">
    <property type="taxonomic scope" value="Eukaryota"/>
</dbReference>
<protein>
    <recommendedName>
        <fullName evidence="2">Rab-GAP TBC domain-containing protein</fullName>
    </recommendedName>
</protein>
<evidence type="ECO:0000313" key="4">
    <source>
        <dbReference type="Proteomes" id="UP000001357"/>
    </source>
</evidence>
<dbReference type="PANTHER" id="PTHR22957">
    <property type="entry name" value="TBC1 DOMAIN FAMILY MEMBER GTPASE-ACTIVATING PROTEIN"/>
    <property type="match status" value="1"/>
</dbReference>
<dbReference type="SUPFAM" id="SSF47923">
    <property type="entry name" value="Ypt/Rab-GAP domain of gyp1p"/>
    <property type="match status" value="1"/>
</dbReference>
<gene>
    <name evidence="3" type="ORF">MONBRDRAFT_14053</name>
</gene>
<accession>A9UPM4</accession>
<organism evidence="3 4">
    <name type="scientific">Monosiga brevicollis</name>
    <name type="common">Choanoflagellate</name>
    <dbReference type="NCBI Taxonomy" id="81824"/>
    <lineage>
        <taxon>Eukaryota</taxon>
        <taxon>Choanoflagellata</taxon>
        <taxon>Craspedida</taxon>
        <taxon>Salpingoecidae</taxon>
        <taxon>Monosiga</taxon>
    </lineage>
</organism>
<dbReference type="Pfam" id="PF00566">
    <property type="entry name" value="RabGAP-TBC"/>
    <property type="match status" value="1"/>
</dbReference>
<dbReference type="InterPro" id="IPR000195">
    <property type="entry name" value="Rab-GAP-TBC_dom"/>
</dbReference>
<dbReference type="PROSITE" id="PS50086">
    <property type="entry name" value="TBC_RABGAP"/>
    <property type="match status" value="1"/>
</dbReference>
<dbReference type="InterPro" id="IPR035969">
    <property type="entry name" value="Rab-GAP_TBC_sf"/>
</dbReference>
<dbReference type="GeneID" id="5888130"/>
<keyword evidence="1" id="KW-0343">GTPase activation</keyword>
<keyword evidence="4" id="KW-1185">Reference proteome</keyword>
<dbReference type="AlphaFoldDB" id="A9UPM4"/>
<dbReference type="STRING" id="81824.A9UPM4"/>
<feature type="domain" description="Rab-GAP TBC" evidence="2">
    <location>
        <begin position="1"/>
        <end position="123"/>
    </location>
</feature>
<dbReference type="EMBL" id="CH991543">
    <property type="protein sequence ID" value="EDQ92896.1"/>
    <property type="molecule type" value="Genomic_DNA"/>
</dbReference>
<proteinExistence type="predicted"/>
<dbReference type="Gene3D" id="1.10.8.270">
    <property type="entry name" value="putative rabgap domain of human tbc1 domain family member 14 like domains"/>
    <property type="match status" value="1"/>
</dbReference>
<reference evidence="3 4" key="1">
    <citation type="journal article" date="2008" name="Nature">
        <title>The genome of the choanoflagellate Monosiga brevicollis and the origin of metazoans.</title>
        <authorList>
            <consortium name="JGI Sequencing"/>
            <person name="King N."/>
            <person name="Westbrook M.J."/>
            <person name="Young S.L."/>
            <person name="Kuo A."/>
            <person name="Abedin M."/>
            <person name="Chapman J."/>
            <person name="Fairclough S."/>
            <person name="Hellsten U."/>
            <person name="Isogai Y."/>
            <person name="Letunic I."/>
            <person name="Marr M."/>
            <person name="Pincus D."/>
            <person name="Putnam N."/>
            <person name="Rokas A."/>
            <person name="Wright K.J."/>
            <person name="Zuzow R."/>
            <person name="Dirks W."/>
            <person name="Good M."/>
            <person name="Goodstein D."/>
            <person name="Lemons D."/>
            <person name="Li W."/>
            <person name="Lyons J.B."/>
            <person name="Morris A."/>
            <person name="Nichols S."/>
            <person name="Richter D.J."/>
            <person name="Salamov A."/>
            <person name="Bork P."/>
            <person name="Lim W.A."/>
            <person name="Manning G."/>
            <person name="Miller W.T."/>
            <person name="McGinnis W."/>
            <person name="Shapiro H."/>
            <person name="Tjian R."/>
            <person name="Grigoriev I.V."/>
            <person name="Rokhsar D."/>
        </authorList>
    </citation>
    <scope>NUCLEOTIDE SEQUENCE [LARGE SCALE GENOMIC DNA]</scope>
    <source>
        <strain evidence="4">MX1 / ATCC 50154</strain>
    </source>
</reference>
<evidence type="ECO:0000256" key="1">
    <source>
        <dbReference type="ARBA" id="ARBA00022468"/>
    </source>
</evidence>
<dbReference type="InParanoid" id="A9UPM4"/>